<evidence type="ECO:0000313" key="2">
    <source>
        <dbReference type="EMBL" id="CAI6359092.1"/>
    </source>
</evidence>
<evidence type="ECO:0000313" key="3">
    <source>
        <dbReference type="Proteomes" id="UP001160148"/>
    </source>
</evidence>
<feature type="region of interest" description="Disordered" evidence="1">
    <location>
        <begin position="1"/>
        <end position="35"/>
    </location>
</feature>
<name>A0AAV0WTA9_9HEMI</name>
<proteinExistence type="predicted"/>
<dbReference type="AlphaFoldDB" id="A0AAV0WTA9"/>
<sequence length="95" mass="10462">MSDNEEDTAESSISNPVPTPRLSLPIRFSNPDNSHSGRPIALLSSESFENNESFLLNFSQTLAEVDRTLTLTDSKINDDLLNQTIAPNLGATKHY</sequence>
<accession>A0AAV0WTA9</accession>
<comment type="caution">
    <text evidence="2">The sequence shown here is derived from an EMBL/GenBank/DDBJ whole genome shotgun (WGS) entry which is preliminary data.</text>
</comment>
<gene>
    <name evidence="2" type="ORF">MEUPH1_LOCUS14535</name>
</gene>
<protein>
    <submittedName>
        <fullName evidence="2">Uncharacterized protein</fullName>
    </submittedName>
</protein>
<dbReference type="Proteomes" id="UP001160148">
    <property type="component" value="Unassembled WGS sequence"/>
</dbReference>
<reference evidence="2 3" key="1">
    <citation type="submission" date="2023-01" db="EMBL/GenBank/DDBJ databases">
        <authorList>
            <person name="Whitehead M."/>
        </authorList>
    </citation>
    <scope>NUCLEOTIDE SEQUENCE [LARGE SCALE GENOMIC DNA]</scope>
</reference>
<dbReference type="EMBL" id="CARXXK010000002">
    <property type="protein sequence ID" value="CAI6359092.1"/>
    <property type="molecule type" value="Genomic_DNA"/>
</dbReference>
<evidence type="ECO:0000256" key="1">
    <source>
        <dbReference type="SAM" id="MobiDB-lite"/>
    </source>
</evidence>
<keyword evidence="3" id="KW-1185">Reference proteome</keyword>
<organism evidence="2 3">
    <name type="scientific">Macrosiphum euphorbiae</name>
    <name type="common">potato aphid</name>
    <dbReference type="NCBI Taxonomy" id="13131"/>
    <lineage>
        <taxon>Eukaryota</taxon>
        <taxon>Metazoa</taxon>
        <taxon>Ecdysozoa</taxon>
        <taxon>Arthropoda</taxon>
        <taxon>Hexapoda</taxon>
        <taxon>Insecta</taxon>
        <taxon>Pterygota</taxon>
        <taxon>Neoptera</taxon>
        <taxon>Paraneoptera</taxon>
        <taxon>Hemiptera</taxon>
        <taxon>Sternorrhyncha</taxon>
        <taxon>Aphidomorpha</taxon>
        <taxon>Aphidoidea</taxon>
        <taxon>Aphididae</taxon>
        <taxon>Macrosiphini</taxon>
        <taxon>Macrosiphum</taxon>
    </lineage>
</organism>